<keyword evidence="1" id="KW-0472">Membrane</keyword>
<organism evidence="2 3">
    <name type="scientific">Candidatus Kerfeldbacteria bacterium CG15_BIG_FIL_POST_REV_8_21_14_020_45_12</name>
    <dbReference type="NCBI Taxonomy" id="2014247"/>
    <lineage>
        <taxon>Bacteria</taxon>
        <taxon>Candidatus Kerfeldiibacteriota</taxon>
    </lineage>
</organism>
<feature type="transmembrane region" description="Helical" evidence="1">
    <location>
        <begin position="15"/>
        <end position="36"/>
    </location>
</feature>
<dbReference type="Proteomes" id="UP000230292">
    <property type="component" value="Unassembled WGS sequence"/>
</dbReference>
<keyword evidence="1" id="KW-1133">Transmembrane helix</keyword>
<evidence type="ECO:0000313" key="2">
    <source>
        <dbReference type="EMBL" id="PIW36663.1"/>
    </source>
</evidence>
<evidence type="ECO:0008006" key="4">
    <source>
        <dbReference type="Google" id="ProtNLM"/>
    </source>
</evidence>
<dbReference type="EMBL" id="PFGC01000043">
    <property type="protein sequence ID" value="PIW36663.1"/>
    <property type="molecule type" value="Genomic_DNA"/>
</dbReference>
<accession>A0A2M7H353</accession>
<dbReference type="AlphaFoldDB" id="A0A2M7H353"/>
<comment type="caution">
    <text evidence="2">The sequence shown here is derived from an EMBL/GenBank/DDBJ whole genome shotgun (WGS) entry which is preliminary data.</text>
</comment>
<reference evidence="2 3" key="1">
    <citation type="submission" date="2017-09" db="EMBL/GenBank/DDBJ databases">
        <title>Depth-based differentiation of microbial function through sediment-hosted aquifers and enrichment of novel symbionts in the deep terrestrial subsurface.</title>
        <authorList>
            <person name="Probst A.J."/>
            <person name="Ladd B."/>
            <person name="Jarett J.K."/>
            <person name="Geller-Mcgrath D.E."/>
            <person name="Sieber C.M."/>
            <person name="Emerson J.B."/>
            <person name="Anantharaman K."/>
            <person name="Thomas B.C."/>
            <person name="Malmstrom R."/>
            <person name="Stieglmeier M."/>
            <person name="Klingl A."/>
            <person name="Woyke T."/>
            <person name="Ryan C.M."/>
            <person name="Banfield J.F."/>
        </authorList>
    </citation>
    <scope>NUCLEOTIDE SEQUENCE [LARGE SCALE GENOMIC DNA]</scope>
    <source>
        <strain evidence="2">CG15_BIG_FIL_POST_REV_8_21_14_020_45_12</strain>
    </source>
</reference>
<evidence type="ECO:0000313" key="3">
    <source>
        <dbReference type="Proteomes" id="UP000230292"/>
    </source>
</evidence>
<name>A0A2M7H353_9BACT</name>
<proteinExistence type="predicted"/>
<evidence type="ECO:0000256" key="1">
    <source>
        <dbReference type="SAM" id="Phobius"/>
    </source>
</evidence>
<protein>
    <recommendedName>
        <fullName evidence="4">Type II secretion system protein</fullName>
    </recommendedName>
</protein>
<gene>
    <name evidence="2" type="ORF">COW24_04185</name>
</gene>
<keyword evidence="1" id="KW-0812">Transmembrane</keyword>
<sequence length="170" mass="18448">MMKLKHQTGFTLVELLLYLATASILMLAITSFAILLSESRIKHRTISEVEQQGHFLMDQMTQAIRNSESVTGPTAGASSSSLTLDVIDSGADPTIFAVSSGTLQQQEASLTTNLSSSTVTVENLVFQNLSRENTPATVEVSFTVTSVNPSGRNEFDFTQDFKSSATVRYD</sequence>